<dbReference type="OrthoDB" id="8062037at2759"/>
<evidence type="ECO:0000259" key="1">
    <source>
        <dbReference type="Pfam" id="PF13639"/>
    </source>
</evidence>
<accession>A0A2J6RDM9</accession>
<keyword evidence="3" id="KW-1185">Reference proteome</keyword>
<dbReference type="EMBL" id="KZ613950">
    <property type="protein sequence ID" value="PMD36621.1"/>
    <property type="molecule type" value="Genomic_DNA"/>
</dbReference>
<dbReference type="SUPFAM" id="SSF57850">
    <property type="entry name" value="RING/U-box"/>
    <property type="match status" value="1"/>
</dbReference>
<feature type="domain" description="RING-type" evidence="1">
    <location>
        <begin position="161"/>
        <end position="192"/>
    </location>
</feature>
<name>A0A2J6RDM9_HYAVF</name>
<organism evidence="2 3">
    <name type="scientific">Hyaloscypha variabilis (strain UAMH 11265 / GT02V1 / F)</name>
    <name type="common">Meliniomyces variabilis</name>
    <dbReference type="NCBI Taxonomy" id="1149755"/>
    <lineage>
        <taxon>Eukaryota</taxon>
        <taxon>Fungi</taxon>
        <taxon>Dikarya</taxon>
        <taxon>Ascomycota</taxon>
        <taxon>Pezizomycotina</taxon>
        <taxon>Leotiomycetes</taxon>
        <taxon>Helotiales</taxon>
        <taxon>Hyaloscyphaceae</taxon>
        <taxon>Hyaloscypha</taxon>
        <taxon>Hyaloscypha variabilis</taxon>
    </lineage>
</organism>
<evidence type="ECO:0000313" key="3">
    <source>
        <dbReference type="Proteomes" id="UP000235786"/>
    </source>
</evidence>
<sequence>MTCHIQETFSHECGHCLSEVTHCHVCPLFGGADQRVCSEGLARCQNVRTRLAYEAGHCSLCRARDEAENSSPLSRGLDHRFPTALIEERRVEFTVRLQEQADRDRTQPDARAIWYAEQELDRLLQAEDGVHPLQQTYVFDPEHHPESSPFLQKVQGFFKPCPICRVLTSVSRDARKLPCGHAFHYKCILPWFLDLE</sequence>
<dbReference type="AlphaFoldDB" id="A0A2J6RDM9"/>
<dbReference type="Pfam" id="PF13639">
    <property type="entry name" value="zf-RING_2"/>
    <property type="match status" value="1"/>
</dbReference>
<dbReference type="InterPro" id="IPR001841">
    <property type="entry name" value="Znf_RING"/>
</dbReference>
<protein>
    <recommendedName>
        <fullName evidence="1">RING-type domain-containing protein</fullName>
    </recommendedName>
</protein>
<dbReference type="InterPro" id="IPR013083">
    <property type="entry name" value="Znf_RING/FYVE/PHD"/>
</dbReference>
<dbReference type="Proteomes" id="UP000235786">
    <property type="component" value="Unassembled WGS sequence"/>
</dbReference>
<evidence type="ECO:0000313" key="2">
    <source>
        <dbReference type="EMBL" id="PMD36621.1"/>
    </source>
</evidence>
<dbReference type="Gene3D" id="3.30.40.10">
    <property type="entry name" value="Zinc/RING finger domain, C3HC4 (zinc finger)"/>
    <property type="match status" value="1"/>
</dbReference>
<gene>
    <name evidence="2" type="ORF">L207DRAFT_586323</name>
</gene>
<reference evidence="2 3" key="1">
    <citation type="submission" date="2016-04" db="EMBL/GenBank/DDBJ databases">
        <title>A degradative enzymes factory behind the ericoid mycorrhizal symbiosis.</title>
        <authorList>
            <consortium name="DOE Joint Genome Institute"/>
            <person name="Martino E."/>
            <person name="Morin E."/>
            <person name="Grelet G."/>
            <person name="Kuo A."/>
            <person name="Kohler A."/>
            <person name="Daghino S."/>
            <person name="Barry K."/>
            <person name="Choi C."/>
            <person name="Cichocki N."/>
            <person name="Clum A."/>
            <person name="Copeland A."/>
            <person name="Hainaut M."/>
            <person name="Haridas S."/>
            <person name="Labutti K."/>
            <person name="Lindquist E."/>
            <person name="Lipzen A."/>
            <person name="Khouja H.-R."/>
            <person name="Murat C."/>
            <person name="Ohm R."/>
            <person name="Olson A."/>
            <person name="Spatafora J."/>
            <person name="Veneault-Fourrey C."/>
            <person name="Henrissat B."/>
            <person name="Grigoriev I."/>
            <person name="Martin F."/>
            <person name="Perotto S."/>
        </authorList>
    </citation>
    <scope>NUCLEOTIDE SEQUENCE [LARGE SCALE GENOMIC DNA]</scope>
    <source>
        <strain evidence="2 3">F</strain>
    </source>
</reference>
<proteinExistence type="predicted"/>